<evidence type="ECO:0000313" key="2">
    <source>
        <dbReference type="EMBL" id="TWF80523.1"/>
    </source>
</evidence>
<proteinExistence type="predicted"/>
<name>A0A561T089_9PSEU</name>
<comment type="caution">
    <text evidence="2">The sequence shown here is derived from an EMBL/GenBank/DDBJ whole genome shotgun (WGS) entry which is preliminary data.</text>
</comment>
<dbReference type="PIRSF" id="PIRSF017393">
    <property type="entry name" value="MTase_SAV2177"/>
    <property type="match status" value="1"/>
</dbReference>
<dbReference type="AlphaFoldDB" id="A0A561T089"/>
<dbReference type="InterPro" id="IPR029063">
    <property type="entry name" value="SAM-dependent_MTases_sf"/>
</dbReference>
<organism evidence="2 3">
    <name type="scientific">Pseudonocardia hierapolitana</name>
    <dbReference type="NCBI Taxonomy" id="1128676"/>
    <lineage>
        <taxon>Bacteria</taxon>
        <taxon>Bacillati</taxon>
        <taxon>Actinomycetota</taxon>
        <taxon>Actinomycetes</taxon>
        <taxon>Pseudonocardiales</taxon>
        <taxon>Pseudonocardiaceae</taxon>
        <taxon>Pseudonocardia</taxon>
    </lineage>
</organism>
<keyword evidence="3" id="KW-1185">Reference proteome</keyword>
<sequence length="312" mass="34279">MTHRELVGSSLTAFERTGRGHAADTRCAAAYPDGLTRVGADEPRSEQTVTEPSRDIRTDVPGAARIWNYWLGGKDNYEADRLAAEAALQYYDMATFARQSRQFLNRVVRFLAGEAGIRQFLDIGTGLPTMQNTHEIAQSIAPESRIVYVDNDPIVLAHARVLLRNTTPEGVTDYVEADYHDPDLIIERARTILDFEQPIAVMFMGVLGHARGFEESHAIVARVVDAVPSGSYLAVWDGNDTNAALNALAENYAKSGGVPYIQQPIEHIRGYFSGLEMVEPGLVSVTEWRPEPTEVGTVQPLPETTGGVARKP</sequence>
<reference evidence="2 3" key="1">
    <citation type="submission" date="2019-06" db="EMBL/GenBank/DDBJ databases">
        <title>Sequencing the genomes of 1000 actinobacteria strains.</title>
        <authorList>
            <person name="Klenk H.-P."/>
        </authorList>
    </citation>
    <scope>NUCLEOTIDE SEQUENCE [LARGE SCALE GENOMIC DNA]</scope>
    <source>
        <strain evidence="2 3">DSM 45671</strain>
    </source>
</reference>
<feature type="region of interest" description="Disordered" evidence="1">
    <location>
        <begin position="293"/>
        <end position="312"/>
    </location>
</feature>
<evidence type="ECO:0000256" key="1">
    <source>
        <dbReference type="SAM" id="MobiDB-lite"/>
    </source>
</evidence>
<gene>
    <name evidence="2" type="ORF">FHX44_116466</name>
</gene>
<evidence type="ECO:0000313" key="3">
    <source>
        <dbReference type="Proteomes" id="UP000321261"/>
    </source>
</evidence>
<dbReference type="InterPro" id="IPR006764">
    <property type="entry name" value="SAM_dep_MeTrfase_SAV2177_type"/>
</dbReference>
<dbReference type="SUPFAM" id="SSF53335">
    <property type="entry name" value="S-adenosyl-L-methionine-dependent methyltransferases"/>
    <property type="match status" value="1"/>
</dbReference>
<dbReference type="EMBL" id="VIWU01000001">
    <property type="protein sequence ID" value="TWF80523.1"/>
    <property type="molecule type" value="Genomic_DNA"/>
</dbReference>
<dbReference type="GO" id="GO:0008168">
    <property type="term" value="F:methyltransferase activity"/>
    <property type="evidence" value="ECO:0007669"/>
    <property type="project" value="UniProtKB-KW"/>
</dbReference>
<dbReference type="GO" id="GO:0032259">
    <property type="term" value="P:methylation"/>
    <property type="evidence" value="ECO:0007669"/>
    <property type="project" value="UniProtKB-KW"/>
</dbReference>
<dbReference type="Pfam" id="PF04672">
    <property type="entry name" value="Methyltransf_19"/>
    <property type="match status" value="1"/>
</dbReference>
<accession>A0A561T089</accession>
<keyword evidence="2" id="KW-0808">Transferase</keyword>
<dbReference type="Gene3D" id="3.40.50.150">
    <property type="entry name" value="Vaccinia Virus protein VP39"/>
    <property type="match status" value="1"/>
</dbReference>
<keyword evidence="2" id="KW-0489">Methyltransferase</keyword>
<protein>
    <submittedName>
        <fullName evidence="2">S-adenosyl methyltransferase</fullName>
    </submittedName>
</protein>
<dbReference type="Proteomes" id="UP000321261">
    <property type="component" value="Unassembled WGS sequence"/>
</dbReference>